<dbReference type="GO" id="GO:0050982">
    <property type="term" value="P:detection of mechanical stimulus"/>
    <property type="evidence" value="ECO:0007669"/>
    <property type="project" value="TreeGrafter"/>
</dbReference>
<evidence type="ECO:0000256" key="9">
    <source>
        <dbReference type="PROSITE-ProRule" id="PRU00152"/>
    </source>
</evidence>
<dbReference type="FunFam" id="2.60.60.20:FF:000022">
    <property type="entry name" value="Uncharacterized protein"/>
    <property type="match status" value="1"/>
</dbReference>
<keyword evidence="3 11" id="KW-0812">Transmembrane</keyword>
<feature type="transmembrane region" description="Helical" evidence="11">
    <location>
        <begin position="2814"/>
        <end position="2837"/>
    </location>
</feature>
<dbReference type="InterPro" id="IPR002859">
    <property type="entry name" value="PKD/REJ-like"/>
</dbReference>
<dbReference type="Pfam" id="PF01477">
    <property type="entry name" value="PLAT"/>
    <property type="match status" value="1"/>
</dbReference>
<feature type="transmembrane region" description="Helical" evidence="11">
    <location>
        <begin position="2761"/>
        <end position="2786"/>
    </location>
</feature>
<dbReference type="InterPro" id="IPR011042">
    <property type="entry name" value="6-blade_b-propeller_TolB-like"/>
</dbReference>
<feature type="transmembrane region" description="Helical" evidence="11">
    <location>
        <begin position="2275"/>
        <end position="2296"/>
    </location>
</feature>
<comment type="caution">
    <text evidence="13">The sequence shown here is derived from an EMBL/GenBank/DDBJ whole genome shotgun (WGS) entry which is preliminary data.</text>
</comment>
<feature type="repeat" description="NHL" evidence="10">
    <location>
        <begin position="265"/>
        <end position="303"/>
    </location>
</feature>
<dbReference type="GO" id="GO:0005262">
    <property type="term" value="F:calcium channel activity"/>
    <property type="evidence" value="ECO:0007669"/>
    <property type="project" value="TreeGrafter"/>
</dbReference>
<dbReference type="Gene3D" id="2.120.10.30">
    <property type="entry name" value="TolB, C-terminal domain"/>
    <property type="match status" value="3"/>
</dbReference>
<dbReference type="Pfam" id="PF01436">
    <property type="entry name" value="NHL"/>
    <property type="match status" value="3"/>
</dbReference>
<feature type="transmembrane region" description="Helical" evidence="11">
    <location>
        <begin position="2384"/>
        <end position="2408"/>
    </location>
</feature>
<evidence type="ECO:0000256" key="10">
    <source>
        <dbReference type="PROSITE-ProRule" id="PRU00504"/>
    </source>
</evidence>
<dbReference type="PROSITE" id="PS51125">
    <property type="entry name" value="NHL"/>
    <property type="match status" value="4"/>
</dbReference>
<keyword evidence="7 11" id="KW-0472">Membrane</keyword>
<dbReference type="InterPro" id="IPR013122">
    <property type="entry name" value="PKD1_2_channel"/>
</dbReference>
<organism evidence="13 14">
    <name type="scientific">Adineta ricciae</name>
    <name type="common">Rotifer</name>
    <dbReference type="NCBI Taxonomy" id="249248"/>
    <lineage>
        <taxon>Eukaryota</taxon>
        <taxon>Metazoa</taxon>
        <taxon>Spiralia</taxon>
        <taxon>Gnathifera</taxon>
        <taxon>Rotifera</taxon>
        <taxon>Eurotatoria</taxon>
        <taxon>Bdelloidea</taxon>
        <taxon>Adinetida</taxon>
        <taxon>Adinetidae</taxon>
        <taxon>Adineta</taxon>
    </lineage>
</organism>
<feature type="transmembrane region" description="Helical" evidence="11">
    <location>
        <begin position="2019"/>
        <end position="2037"/>
    </location>
</feature>
<feature type="transmembrane region" description="Helical" evidence="11">
    <location>
        <begin position="2224"/>
        <end position="2244"/>
    </location>
</feature>
<dbReference type="InterPro" id="IPR001258">
    <property type="entry name" value="NHL_repeat"/>
</dbReference>
<dbReference type="OrthoDB" id="5322100at2759"/>
<evidence type="ECO:0000313" key="14">
    <source>
        <dbReference type="Proteomes" id="UP000663852"/>
    </source>
</evidence>
<comment type="similarity">
    <text evidence="2">Belongs to the polycystin family.</text>
</comment>
<dbReference type="InterPro" id="IPR003915">
    <property type="entry name" value="PKD_2"/>
</dbReference>
<reference evidence="13" key="1">
    <citation type="submission" date="2021-02" db="EMBL/GenBank/DDBJ databases">
        <authorList>
            <person name="Nowell W R."/>
        </authorList>
    </citation>
    <scope>NUCLEOTIDE SEQUENCE</scope>
</reference>
<gene>
    <name evidence="13" type="ORF">EDS130_LOCUS42512</name>
</gene>
<evidence type="ECO:0000313" key="13">
    <source>
        <dbReference type="EMBL" id="CAF1499064.1"/>
    </source>
</evidence>
<name>A0A815T350_ADIRI</name>
<dbReference type="Gene3D" id="2.60.60.20">
    <property type="entry name" value="PLAT/LH2 domain"/>
    <property type="match status" value="1"/>
</dbReference>
<dbReference type="SUPFAM" id="SSF101898">
    <property type="entry name" value="NHL repeat"/>
    <property type="match status" value="3"/>
</dbReference>
<feature type="transmembrane region" description="Helical" evidence="11">
    <location>
        <begin position="2471"/>
        <end position="2493"/>
    </location>
</feature>
<feature type="domain" description="PLAT" evidence="12">
    <location>
        <begin position="2062"/>
        <end position="2181"/>
    </location>
</feature>
<comment type="subcellular location">
    <subcellularLocation>
        <location evidence="1">Membrane</location>
        <topology evidence="1">Multi-pass membrane protein</topology>
    </subcellularLocation>
</comment>
<proteinExistence type="inferred from homology"/>
<keyword evidence="5" id="KW-0677">Repeat</keyword>
<comment type="caution">
    <text evidence="9">Lacks conserved residue(s) required for the propagation of feature annotation.</text>
</comment>
<dbReference type="Pfam" id="PF08016">
    <property type="entry name" value="PKD_channel"/>
    <property type="match status" value="1"/>
</dbReference>
<evidence type="ECO:0000256" key="1">
    <source>
        <dbReference type="ARBA" id="ARBA00004141"/>
    </source>
</evidence>
<dbReference type="InterPro" id="IPR051223">
    <property type="entry name" value="Polycystin"/>
</dbReference>
<dbReference type="Pfam" id="PF02010">
    <property type="entry name" value="REJ"/>
    <property type="match status" value="1"/>
</dbReference>
<dbReference type="Proteomes" id="UP000663852">
    <property type="component" value="Unassembled WGS sequence"/>
</dbReference>
<evidence type="ECO:0000256" key="11">
    <source>
        <dbReference type="SAM" id="Phobius"/>
    </source>
</evidence>
<dbReference type="PANTHER" id="PTHR10877:SF194">
    <property type="entry name" value="LOCATION OF VULVA DEFECTIVE 1"/>
    <property type="match status" value="1"/>
</dbReference>
<sequence>MVILDNYWTSISYNQPKFCPNAPWNSNASTFENQTSFSTSYPVIFIDRNNMVYMTWSQTNQIIVWSEGNSTPTRIISGNMSSPSGLFVTTAGDIYINSDYSSYSEVDKWTLNSSDSVPIIYACHNCHGIFIDINNIMYCSMLGGNQVVTKSLYTNSNALTIVAGTGTAGSGLDMLNQPRGFFVDTNLDLYVADSGNNRIQLFQSGQLNGTTVAGLSSPNITITLNNPTAVVLDADKNMYIVDAQLHRIVVSGPGGFRTLLGIYNSPGSAANQFNFPISISFDSYGNIFVVDYNNNRIQKFDFITDSCNSSTTITSTSISTMSNVNNPLNTTQLNVLSTISSLTTGVSYNQPTFLSYATWSANAITFQTNTTQGMLPFGMFIDINNTIYVSDRKNGQIKIWFTNGTNVTKTISGNLSSSSALFVTVDGGIYVDNGLYKGQIDQWSLQTNTSIPAMHVNSRCIGLFVDINNNIYCSMDSEHQVVSKSLNFSSNALTIVAGTGCQGSVSNMLDTPYGIFVDTNLDLYVADSGNNRIQLFQPGQLNAITVAGLSSSNITISLNNPVSIILDFNKYLFIVDNNNNRIIGSGPNGFRCLVGCTSTTGSASNQLNFPTTLNFDSYGNLFVVDQNNARIQKFIQLNITSELSYNQPMFCSNASWDPNAITFSYNVSIPSTGMFIDTNNTIYIADGINGGRVQIWLTGSTNPTKILSGNLSSTNALFVSITGDIYIDNGLHNGRVDKWKINTNISVPTMYVDSQCISLFIDISNTLYCSLNLHHYIAKRWLNDNSDTFTVIAGTNTSGSNSNMLNSPHGIFVDNNLNLYVADFGNNRIQLFALGISTAVTIAGNGSSSPTITLNQPTCIVLDGDNHFFIVDSGNHRIIGSGPNGFQCLVGCQGNGSTPNQLSHPSSLSFDSYGNMFVIDLDNKRIQKFLLLTGSCDKKTTIDLSTTQTTTEEITSSAIQTSSQNSINNSTCFTPKITLIPGTSTLLSPIQFRRSEDFYIVSIIELNCQKSLSIISQWTIKTCNLNCSQQIEIDPEIKTTFTEISILAQTLPYGVYELTLTVTMRYSPTLKSSSSVYIQIISSNILPYLIQSRTSMITHGHKQNLLLDPGTYSINPDNKIFNASNWKYEYYCRIYDLHEFPNLNGSLLTIDDQRNDSLNPSCLSNRTGFTFNNMINSSLTILSNSLQSNRTYQFMIHMKNRQNSSLQATGYLLVQIVDRSSQTILIDCVISTLCASNLEFQLINPTTQVALFSICIGNCTTLENIMWNIYSGIRNSSSNMITWTLFNQTTMYEDIWFFGRNTSNFTSINQLFLSNSQFILWKFEVIYTFVSETSISSLNFVTNQSPSNGSCSINPLHGTTTTLFNISCSDWFDDNGIKDYSVSVWTNDFSQRMVIAYSSISLFQVRFPAGDNQTGSLHLILQIRDTLDCITEVNMSSIIIGPDYVGLTNLINDQSENQNIVGQLITSLSQQFNQINIDSLDSIMSNEIPITSVSITLLESPTSLGSRISSNRSMFNEYNKQRNVYANVREYLINFITKLAITTIPNSIKLQATSLAQISQSTNQLTRTTLSIIANQCYQLTIVLNSLRTRIPFEDVQIATNFLMQCATNVLSAVNGPLQERIDVLDSDFLRSTMLPDDYDTDLELEWSNLKLFADGNDFSWETIQKNRNIYYQKQLANEILNRTTDIITLLTSSLNIHLNLQQNFQISTRQVFMSLETKFSQSLSNQLFKQLENAQIQLPENFKMNQTNYSKVFIRSIMQPLAPLGNSKISSNTNLSRTISFSILDQNQNEIPIETNSVEMIIPRDSNLVFPSMILQNVTWINSSFHNQLFHLQYLNITTTLPKSIHFEIQSLNATLAYLFIHKFDQIPQLNSSINLIDGWKLFCASNLTNENIYTYFIDNQQTFGHQTIIFGLRELNSTEMINVCSNISISTPPITNERFSFTSNYQLRIYTSGCYYLDENQQWKADGLIVGPKTNHNETQCFSNHLTTFTGEFEILPAPINWNYVFANADFMKNKTIYLTIIIVLIIYMILLIYARSQDKKDVERLGVTPLPDNHSSDKYFYQIIVFTGQRKNSGTKSKVQFVLSGDHDESLIRTFADSHRQIFQRGGIDAFIMAVPKSLGLLNYVRIWHDNTGQGSSSSWFLKYLIICDLQTMEKFHFICQRWFAVEKDDGKIERLLLVANENEKHEFSYLLSKGTYHSISDGHLWFSIFSRPPSNVFTRVQRCTCCFVLLFISMLLNIMYYDLSNEAKININSTNTMTLSFGFLYITPQQIMIGIVIEAFSLIPGVLLIQIFRRLRARGKYISPLQQTLSKMKPFLNELIDNQEKKKKNRFSLTLPWWWIFIAYGFCIISVTVSILFIFARGIEFGDSKTQKWLTSILSGFFSSILLTQPLKILCLAIVFACFYQKSNEDKEAIEYLHDTLDNDDEYLHSMNEKSLFTYRPRIRANRLNIHEVACARRERLKEIRMWLFIQDGLIYLCFLILLYFLTYLNPQTNSYFQVNHLRNYFLNFRQTNCDYTKISTIDEYWNWLENSFVDKLRAQQWYNGDPPRNLSGFINDKSSRLIGWATMRQLRIKYELCHIHNLVRSECQYDYNFFNEDKQSLGPGWSNETKQNYSSSIRQSFQYKSSDELDTYIYIGDYATYNGGGYVYEFRGRLCDLQSNLSKLHHLGWIDSQTRAIFIQFTLYNPNVQLFTSMTFLAEILPTGGIYPTARFEPMSFYGNFIDQRIELIIVIIYMIIIIYFVWNEFQSCIKLQWKYFCQFWSLIEVGIIGCSWTSLGIYVWRLKEYERIGKLFSKTNGYVYINLQLITYINNIFTILFGFSCFFGTIKFICLCRFNQRLCLFIETLRYAGKELFSFAIIFSFIFMSFVSLFYLLFTSKISSCSTLLNTCQMLLKMMLMQFNAYELITAAAFLGPFCFSIFIILVVFVCLSMFVSIINDGFRRARENINDDNEELFSFMIKRFQRWMGFRKPSKEELQEEKDIIMRSKYIDSIECFPDKIDRLLDAINRLYISQRAERSRINSIIDG</sequence>
<dbReference type="PRINTS" id="PR01433">
    <property type="entry name" value="POLYCYSTIN2"/>
</dbReference>
<evidence type="ECO:0000256" key="7">
    <source>
        <dbReference type="ARBA" id="ARBA00023136"/>
    </source>
</evidence>
<dbReference type="InterPro" id="IPR046791">
    <property type="entry name" value="Polycystin_dom"/>
</dbReference>
<dbReference type="InterPro" id="IPR001024">
    <property type="entry name" value="PLAT/LH2_dom"/>
</dbReference>
<dbReference type="GO" id="GO:0016020">
    <property type="term" value="C:membrane"/>
    <property type="evidence" value="ECO:0007669"/>
    <property type="project" value="UniProtKB-SubCell"/>
</dbReference>
<feature type="transmembrane region" description="Helical" evidence="11">
    <location>
        <begin position="2731"/>
        <end position="2749"/>
    </location>
</feature>
<feature type="transmembrane region" description="Helical" evidence="11">
    <location>
        <begin position="2858"/>
        <end position="2880"/>
    </location>
</feature>
<feature type="repeat" description="NHL" evidence="10">
    <location>
        <begin position="166"/>
        <end position="205"/>
    </location>
</feature>
<feature type="repeat" description="NHL" evidence="10">
    <location>
        <begin position="799"/>
        <end position="835"/>
    </location>
</feature>
<accession>A0A815T350</accession>
<dbReference type="InterPro" id="IPR036392">
    <property type="entry name" value="PLAT/LH2_dom_sf"/>
</dbReference>
<evidence type="ECO:0000256" key="5">
    <source>
        <dbReference type="ARBA" id="ARBA00022737"/>
    </source>
</evidence>
<evidence type="ECO:0000256" key="2">
    <source>
        <dbReference type="ARBA" id="ARBA00007200"/>
    </source>
</evidence>
<evidence type="ECO:0000256" key="3">
    <source>
        <dbReference type="ARBA" id="ARBA00022692"/>
    </source>
</evidence>
<dbReference type="EMBL" id="CAJNOJ010000625">
    <property type="protein sequence ID" value="CAF1499064.1"/>
    <property type="molecule type" value="Genomic_DNA"/>
</dbReference>
<dbReference type="PANTHER" id="PTHR10877">
    <property type="entry name" value="POLYCYSTIN FAMILY MEMBER"/>
    <property type="match status" value="1"/>
</dbReference>
<dbReference type="SUPFAM" id="SSF49723">
    <property type="entry name" value="Lipase/lipooxygenase domain (PLAT/LH2 domain)"/>
    <property type="match status" value="1"/>
</dbReference>
<dbReference type="CDD" id="cd05819">
    <property type="entry name" value="NHL"/>
    <property type="match status" value="2"/>
</dbReference>
<dbReference type="GO" id="GO:0005509">
    <property type="term" value="F:calcium ion binding"/>
    <property type="evidence" value="ECO:0007669"/>
    <property type="project" value="InterPro"/>
</dbReference>
<evidence type="ECO:0000256" key="6">
    <source>
        <dbReference type="ARBA" id="ARBA00022989"/>
    </source>
</evidence>
<feature type="transmembrane region" description="Helical" evidence="11">
    <location>
        <begin position="2339"/>
        <end position="2364"/>
    </location>
</feature>
<evidence type="ECO:0000259" key="12">
    <source>
        <dbReference type="PROSITE" id="PS50095"/>
    </source>
</evidence>
<keyword evidence="4" id="KW-0732">Signal</keyword>
<dbReference type="PROSITE" id="PS50095">
    <property type="entry name" value="PLAT"/>
    <property type="match status" value="1"/>
</dbReference>
<feature type="transmembrane region" description="Helical" evidence="11">
    <location>
        <begin position="2910"/>
        <end position="2941"/>
    </location>
</feature>
<feature type="repeat" description="NHL" evidence="10">
    <location>
        <begin position="509"/>
        <end position="539"/>
    </location>
</feature>
<keyword evidence="6 11" id="KW-1133">Transmembrane helix</keyword>
<evidence type="ECO:0000256" key="8">
    <source>
        <dbReference type="ARBA" id="ARBA00023180"/>
    </source>
</evidence>
<evidence type="ECO:0000256" key="4">
    <source>
        <dbReference type="ARBA" id="ARBA00022729"/>
    </source>
</evidence>
<dbReference type="SMART" id="SM00308">
    <property type="entry name" value="LH2"/>
    <property type="match status" value="1"/>
</dbReference>
<protein>
    <recommendedName>
        <fullName evidence="12">PLAT domain-containing protein</fullName>
    </recommendedName>
</protein>
<dbReference type="Pfam" id="PF20519">
    <property type="entry name" value="Polycystin_dom"/>
    <property type="match status" value="1"/>
</dbReference>
<keyword evidence="8" id="KW-0325">Glycoprotein</keyword>